<proteinExistence type="predicted"/>
<dbReference type="PROSITE" id="PS51155">
    <property type="entry name" value="CHIT_BIND_RR_2"/>
    <property type="match status" value="1"/>
</dbReference>
<evidence type="ECO:0000313" key="4">
    <source>
        <dbReference type="EMBL" id="KAG7164729.1"/>
    </source>
</evidence>
<reference evidence="4" key="1">
    <citation type="journal article" date="2021" name="Sci. Adv.">
        <title>The American lobster genome reveals insights on longevity, neural, and immune adaptations.</title>
        <authorList>
            <person name="Polinski J.M."/>
            <person name="Zimin A.V."/>
            <person name="Clark K.F."/>
            <person name="Kohn A.B."/>
            <person name="Sadowski N."/>
            <person name="Timp W."/>
            <person name="Ptitsyn A."/>
            <person name="Khanna P."/>
            <person name="Romanova D.Y."/>
            <person name="Williams P."/>
            <person name="Greenwood S.J."/>
            <person name="Moroz L.L."/>
            <person name="Walt D.R."/>
            <person name="Bodnar A.G."/>
        </authorList>
    </citation>
    <scope>NUCLEOTIDE SEQUENCE</scope>
    <source>
        <strain evidence="4">GMGI-L3</strain>
    </source>
</reference>
<accession>A0A8J5JZU1</accession>
<dbReference type="EMBL" id="JAHLQT010024959">
    <property type="protein sequence ID" value="KAG7164729.1"/>
    <property type="molecule type" value="Genomic_DNA"/>
</dbReference>
<evidence type="ECO:0000256" key="3">
    <source>
        <dbReference type="SAM" id="SignalP"/>
    </source>
</evidence>
<evidence type="ECO:0000256" key="2">
    <source>
        <dbReference type="PROSITE-ProRule" id="PRU00497"/>
    </source>
</evidence>
<dbReference type="Pfam" id="PF00379">
    <property type="entry name" value="Chitin_bind_4"/>
    <property type="match status" value="1"/>
</dbReference>
<feature type="chain" id="PRO_5035191927" evidence="3">
    <location>
        <begin position="22"/>
        <end position="323"/>
    </location>
</feature>
<keyword evidence="3" id="KW-0732">Signal</keyword>
<evidence type="ECO:0000256" key="1">
    <source>
        <dbReference type="ARBA" id="ARBA00022460"/>
    </source>
</evidence>
<dbReference type="GO" id="GO:0031012">
    <property type="term" value="C:extracellular matrix"/>
    <property type="evidence" value="ECO:0007669"/>
    <property type="project" value="TreeGrafter"/>
</dbReference>
<feature type="signal peptide" evidence="3">
    <location>
        <begin position="1"/>
        <end position="21"/>
    </location>
</feature>
<dbReference type="AlphaFoldDB" id="A0A8J5JZU1"/>
<dbReference type="GO" id="GO:0042302">
    <property type="term" value="F:structural constituent of cuticle"/>
    <property type="evidence" value="ECO:0007669"/>
    <property type="project" value="UniProtKB-UniRule"/>
</dbReference>
<comment type="caution">
    <text evidence="4">The sequence shown here is derived from an EMBL/GenBank/DDBJ whole genome shotgun (WGS) entry which is preliminary data.</text>
</comment>
<organism evidence="4 5">
    <name type="scientific">Homarus americanus</name>
    <name type="common">American lobster</name>
    <dbReference type="NCBI Taxonomy" id="6706"/>
    <lineage>
        <taxon>Eukaryota</taxon>
        <taxon>Metazoa</taxon>
        <taxon>Ecdysozoa</taxon>
        <taxon>Arthropoda</taxon>
        <taxon>Crustacea</taxon>
        <taxon>Multicrustacea</taxon>
        <taxon>Malacostraca</taxon>
        <taxon>Eumalacostraca</taxon>
        <taxon>Eucarida</taxon>
        <taxon>Decapoda</taxon>
        <taxon>Pleocyemata</taxon>
        <taxon>Astacidea</taxon>
        <taxon>Nephropoidea</taxon>
        <taxon>Nephropidae</taxon>
        <taxon>Homarus</taxon>
    </lineage>
</organism>
<evidence type="ECO:0000313" key="5">
    <source>
        <dbReference type="Proteomes" id="UP000747542"/>
    </source>
</evidence>
<keyword evidence="1 2" id="KW-0193">Cuticle</keyword>
<protein>
    <submittedName>
        <fullName evidence="4">Cuticle protein 7-like 1</fullName>
    </submittedName>
</protein>
<dbReference type="PANTHER" id="PTHR12236">
    <property type="entry name" value="STRUCTURAL CONTITUENT OF CUTICLE"/>
    <property type="match status" value="1"/>
</dbReference>
<dbReference type="Proteomes" id="UP000747542">
    <property type="component" value="Unassembled WGS sequence"/>
</dbReference>
<name>A0A8J5JZU1_HOMAM</name>
<sequence length="323" mass="34651">MFVLVLAVATVLTASTVSAKAQNYNTLPTITDGAQIVRTDPNLSFNYRYEVNAAETGDQKTHEETLDNGVVVGSYSVLQPDNTLRIVKYRADDESGFKAEVQYQDLQSGSSTSSALQASSGIQGTQRLSTSFGSGISAFRGSSAPSSSSSLSNFIPSSGSTFNIDSSSGSRLGLNLPLDQTSDHLLRTLESLLQTADLLLRTSELLLQASDLPQDLTSDLPLDLTSDLPQDLTSDLPLDLTSELLRRTSELLLRASDLPQDLTSDLPLDLTSDLPLDLTSDLPQDLTSDLPLDLTSDLLLRTSELLLQASDLPQDLTSDLPLI</sequence>
<keyword evidence="5" id="KW-1185">Reference proteome</keyword>
<gene>
    <name evidence="4" type="primary">Cu7-L1</name>
    <name evidence="4" type="ORF">Hamer_G005134</name>
</gene>
<dbReference type="GO" id="GO:0005615">
    <property type="term" value="C:extracellular space"/>
    <property type="evidence" value="ECO:0007669"/>
    <property type="project" value="TreeGrafter"/>
</dbReference>
<dbReference type="PANTHER" id="PTHR12236:SF75">
    <property type="entry name" value="CUTICULAR PROTEIN 62BB, ISOFORM A"/>
    <property type="match status" value="1"/>
</dbReference>
<dbReference type="InterPro" id="IPR000618">
    <property type="entry name" value="Insect_cuticle"/>
</dbReference>
<dbReference type="InterPro" id="IPR051217">
    <property type="entry name" value="Insect_Cuticle_Struc_Prot"/>
</dbReference>